<dbReference type="CDD" id="cd00082">
    <property type="entry name" value="HisKA"/>
    <property type="match status" value="1"/>
</dbReference>
<dbReference type="InterPro" id="IPR003594">
    <property type="entry name" value="HATPase_dom"/>
</dbReference>
<dbReference type="EC" id="2.7.13.3" evidence="2"/>
<dbReference type="OrthoDB" id="476434at2"/>
<dbReference type="FunFam" id="3.30.565.10:FF:000006">
    <property type="entry name" value="Sensor histidine kinase WalK"/>
    <property type="match status" value="1"/>
</dbReference>
<evidence type="ECO:0000313" key="8">
    <source>
        <dbReference type="EMBL" id="PSF38898.1"/>
    </source>
</evidence>
<proteinExistence type="predicted"/>
<dbReference type="SMART" id="SM00388">
    <property type="entry name" value="HisKA"/>
    <property type="match status" value="1"/>
</dbReference>
<protein>
    <recommendedName>
        <fullName evidence="2">histidine kinase</fullName>
        <ecNumber evidence="2">2.7.13.3</ecNumber>
    </recommendedName>
</protein>
<evidence type="ECO:0000256" key="4">
    <source>
        <dbReference type="ARBA" id="ARBA00022679"/>
    </source>
</evidence>
<accession>A0A2T1M2B2</accession>
<dbReference type="CDD" id="cd00075">
    <property type="entry name" value="HATPase"/>
    <property type="match status" value="1"/>
</dbReference>
<organism evidence="8 9">
    <name type="scientific">Aphanothece hegewaldii CCALA 016</name>
    <dbReference type="NCBI Taxonomy" id="2107694"/>
    <lineage>
        <taxon>Bacteria</taxon>
        <taxon>Bacillati</taxon>
        <taxon>Cyanobacteriota</taxon>
        <taxon>Cyanophyceae</taxon>
        <taxon>Oscillatoriophycideae</taxon>
        <taxon>Chroococcales</taxon>
        <taxon>Aphanothecaceae</taxon>
        <taxon>Aphanothece</taxon>
    </lineage>
</organism>
<keyword evidence="4" id="KW-0808">Transferase</keyword>
<keyword evidence="5 8" id="KW-0418">Kinase</keyword>
<dbReference type="InterPro" id="IPR003661">
    <property type="entry name" value="HisK_dim/P_dom"/>
</dbReference>
<dbReference type="SUPFAM" id="SSF55874">
    <property type="entry name" value="ATPase domain of HSP90 chaperone/DNA topoisomerase II/histidine kinase"/>
    <property type="match status" value="1"/>
</dbReference>
<dbReference type="SMART" id="SM00387">
    <property type="entry name" value="HATPase_c"/>
    <property type="match status" value="1"/>
</dbReference>
<reference evidence="8 9" key="2">
    <citation type="submission" date="2018-03" db="EMBL/GenBank/DDBJ databases">
        <authorList>
            <person name="Keele B.F."/>
        </authorList>
    </citation>
    <scope>NUCLEOTIDE SEQUENCE [LARGE SCALE GENOMIC DNA]</scope>
    <source>
        <strain evidence="8 9">CCALA 016</strain>
    </source>
</reference>
<dbReference type="InterPro" id="IPR005467">
    <property type="entry name" value="His_kinase_dom"/>
</dbReference>
<dbReference type="PANTHER" id="PTHR43547:SF2">
    <property type="entry name" value="HYBRID SIGNAL TRANSDUCTION HISTIDINE KINASE C"/>
    <property type="match status" value="1"/>
</dbReference>
<evidence type="ECO:0000256" key="1">
    <source>
        <dbReference type="ARBA" id="ARBA00000085"/>
    </source>
</evidence>
<comment type="caution">
    <text evidence="8">The sequence shown here is derived from an EMBL/GenBank/DDBJ whole genome shotgun (WGS) entry which is preliminary data.</text>
</comment>
<dbReference type="Pfam" id="PF10069">
    <property type="entry name" value="DICT"/>
    <property type="match status" value="1"/>
</dbReference>
<dbReference type="InterPro" id="IPR036890">
    <property type="entry name" value="HATPase_C_sf"/>
</dbReference>
<dbReference type="Gene3D" id="3.30.565.10">
    <property type="entry name" value="Histidine kinase-like ATPase, C-terminal domain"/>
    <property type="match status" value="1"/>
</dbReference>
<dbReference type="SUPFAM" id="SSF47384">
    <property type="entry name" value="Homodimeric domain of signal transducing histidine kinase"/>
    <property type="match status" value="1"/>
</dbReference>
<dbReference type="EMBL" id="PXOH01000002">
    <property type="protein sequence ID" value="PSF38898.1"/>
    <property type="molecule type" value="Genomic_DNA"/>
</dbReference>
<gene>
    <name evidence="8" type="ORF">C7H19_02240</name>
</gene>
<sequence>MNLPSSAKSILYQLTQEFNPPSQSLTISNTTFRNVTKALFNFLIEQQILATVWYKFPHFEELEQYYQQGKATQIYYCTTRLKKLEDFAAAFEFKSNTHHCTSITPLVLEPSSQLKKEYYFIVLSPQFCCLLLAHKQTEPSLNNTNEHKQPISWTFISSFEPVLINNILTVIKQSIIVTDQTPEEVLSSNHSLFTLPNNLNSKLINSLLMQQIKQSEMMQNEEKIIKDSSQKIKYITDEVQFKTSLLKNLSQEISLPLTNMKTALLLLNSKQAKKEQRQRYLDLLQRECDRQSLVVTGLLELVAFEQLTGELGTTLKLEDLIPGIVSTYQPLAEEKGISMGYTVPRKLPVVSCPESWLRQILQNILNNSLKYTPSGGRIFVRAFFKSNCVEITITDTGIGIDSGEINKIFNSFYRGKNNDANSSAGLGLTIVKYLLSRCGGDILVSSKLEQGTTFTVILPIVHSKLEED</sequence>
<evidence type="ECO:0000256" key="3">
    <source>
        <dbReference type="ARBA" id="ARBA00022553"/>
    </source>
</evidence>
<dbReference type="Gene3D" id="1.10.287.130">
    <property type="match status" value="1"/>
</dbReference>
<dbReference type="Pfam" id="PF02518">
    <property type="entry name" value="HATPase_c"/>
    <property type="match status" value="1"/>
</dbReference>
<comment type="catalytic activity">
    <reaction evidence="1">
        <text>ATP + protein L-histidine = ADP + protein N-phospho-L-histidine.</text>
        <dbReference type="EC" id="2.7.13.3"/>
    </reaction>
</comment>
<keyword evidence="3" id="KW-0597">Phosphoprotein</keyword>
<dbReference type="GO" id="GO:0000155">
    <property type="term" value="F:phosphorelay sensor kinase activity"/>
    <property type="evidence" value="ECO:0007669"/>
    <property type="project" value="InterPro"/>
</dbReference>
<reference evidence="8 9" key="1">
    <citation type="submission" date="2018-03" db="EMBL/GenBank/DDBJ databases">
        <title>The ancient ancestry and fast evolution of plastids.</title>
        <authorList>
            <person name="Moore K.R."/>
            <person name="Magnabosco C."/>
            <person name="Momper L."/>
            <person name="Gold D.A."/>
            <person name="Bosak T."/>
            <person name="Fournier G.P."/>
        </authorList>
    </citation>
    <scope>NUCLEOTIDE SEQUENCE [LARGE SCALE GENOMIC DNA]</scope>
    <source>
        <strain evidence="8 9">CCALA 016</strain>
    </source>
</reference>
<name>A0A2T1M2B2_9CHRO</name>
<evidence type="ECO:0000313" key="9">
    <source>
        <dbReference type="Proteomes" id="UP000239001"/>
    </source>
</evidence>
<dbReference type="InterPro" id="IPR004358">
    <property type="entry name" value="Sig_transdc_His_kin-like_C"/>
</dbReference>
<keyword evidence="6" id="KW-0902">Two-component regulatory system</keyword>
<dbReference type="InterPro" id="IPR036097">
    <property type="entry name" value="HisK_dim/P_sf"/>
</dbReference>
<evidence type="ECO:0000256" key="5">
    <source>
        <dbReference type="ARBA" id="ARBA00022777"/>
    </source>
</evidence>
<dbReference type="PRINTS" id="PR00344">
    <property type="entry name" value="BCTRLSENSOR"/>
</dbReference>
<dbReference type="Proteomes" id="UP000239001">
    <property type="component" value="Unassembled WGS sequence"/>
</dbReference>
<dbReference type="RefSeq" id="WP_106455263.1">
    <property type="nucleotide sequence ID" value="NZ_PXOH01000002.1"/>
</dbReference>
<dbReference type="AlphaFoldDB" id="A0A2T1M2B2"/>
<dbReference type="PROSITE" id="PS50109">
    <property type="entry name" value="HIS_KIN"/>
    <property type="match status" value="1"/>
</dbReference>
<dbReference type="InterPro" id="IPR019278">
    <property type="entry name" value="DICT_dom"/>
</dbReference>
<evidence type="ECO:0000256" key="6">
    <source>
        <dbReference type="ARBA" id="ARBA00023012"/>
    </source>
</evidence>
<feature type="domain" description="Histidine kinase" evidence="7">
    <location>
        <begin position="248"/>
        <end position="462"/>
    </location>
</feature>
<keyword evidence="9" id="KW-1185">Reference proteome</keyword>
<evidence type="ECO:0000259" key="7">
    <source>
        <dbReference type="PROSITE" id="PS50109"/>
    </source>
</evidence>
<dbReference type="PANTHER" id="PTHR43547">
    <property type="entry name" value="TWO-COMPONENT HISTIDINE KINASE"/>
    <property type="match status" value="1"/>
</dbReference>
<evidence type="ECO:0000256" key="2">
    <source>
        <dbReference type="ARBA" id="ARBA00012438"/>
    </source>
</evidence>